<comment type="caution">
    <text evidence="15">The sequence shown here is derived from an EMBL/GenBank/DDBJ whole genome shotgun (WGS) entry which is preliminary data.</text>
</comment>
<organism evidence="15 16">
    <name type="scientific">Deinococcus marmoris</name>
    <dbReference type="NCBI Taxonomy" id="249408"/>
    <lineage>
        <taxon>Bacteria</taxon>
        <taxon>Thermotogati</taxon>
        <taxon>Deinococcota</taxon>
        <taxon>Deinococci</taxon>
        <taxon>Deinococcales</taxon>
        <taxon>Deinococcaceae</taxon>
        <taxon>Deinococcus</taxon>
    </lineage>
</organism>
<feature type="binding site" evidence="12">
    <location>
        <position position="67"/>
    </location>
    <ligand>
        <name>FAD</name>
        <dbReference type="ChEBI" id="CHEBI:57692"/>
    </ligand>
</feature>
<feature type="binding site" evidence="12">
    <location>
        <position position="334"/>
    </location>
    <ligand>
        <name>FAD</name>
        <dbReference type="ChEBI" id="CHEBI:57692"/>
    </ligand>
</feature>
<dbReference type="GO" id="GO:0050660">
    <property type="term" value="F:flavin adenine dinucleotide binding"/>
    <property type="evidence" value="ECO:0007669"/>
    <property type="project" value="TreeGrafter"/>
</dbReference>
<evidence type="ECO:0000256" key="3">
    <source>
        <dbReference type="ARBA" id="ARBA00007532"/>
    </source>
</evidence>
<evidence type="ECO:0000256" key="5">
    <source>
        <dbReference type="ARBA" id="ARBA00022490"/>
    </source>
</evidence>
<evidence type="ECO:0000256" key="10">
    <source>
        <dbReference type="ARBA" id="ARBA00023027"/>
    </source>
</evidence>
<evidence type="ECO:0000313" key="15">
    <source>
        <dbReference type="EMBL" id="OLV19463.1"/>
    </source>
</evidence>
<dbReference type="InterPro" id="IPR001100">
    <property type="entry name" value="Pyr_nuc-diS_OxRdtase"/>
</dbReference>
<dbReference type="EC" id="1.6.1.1" evidence="4"/>
<comment type="function">
    <text evidence="1">Conversion of NADPH, generated by peripheral catabolic pathways, to NADH, which can enter the respiratory chain for energy generation.</text>
</comment>
<evidence type="ECO:0000259" key="13">
    <source>
        <dbReference type="Pfam" id="PF02852"/>
    </source>
</evidence>
<evidence type="ECO:0000256" key="6">
    <source>
        <dbReference type="ARBA" id="ARBA00022630"/>
    </source>
</evidence>
<dbReference type="GO" id="GO:0005829">
    <property type="term" value="C:cytosol"/>
    <property type="evidence" value="ECO:0007669"/>
    <property type="project" value="TreeGrafter"/>
</dbReference>
<evidence type="ECO:0000313" key="16">
    <source>
        <dbReference type="Proteomes" id="UP000186607"/>
    </source>
</evidence>
<dbReference type="PRINTS" id="PR00368">
    <property type="entry name" value="FADPNR"/>
</dbReference>
<accession>A0A1U7P2R2</accession>
<dbReference type="SUPFAM" id="SSF51905">
    <property type="entry name" value="FAD/NAD(P)-binding domain"/>
    <property type="match status" value="1"/>
</dbReference>
<dbReference type="GO" id="GO:0006103">
    <property type="term" value="P:2-oxoglutarate metabolic process"/>
    <property type="evidence" value="ECO:0007669"/>
    <property type="project" value="TreeGrafter"/>
</dbReference>
<dbReference type="RefSeq" id="WP_075830788.1">
    <property type="nucleotide sequence ID" value="NZ_MSTI01000030.1"/>
</dbReference>
<feature type="domain" description="FAD/NAD(P)-binding" evidence="14">
    <location>
        <begin position="20"/>
        <end position="349"/>
    </location>
</feature>
<dbReference type="PANTHER" id="PTHR22912">
    <property type="entry name" value="DISULFIDE OXIDOREDUCTASE"/>
    <property type="match status" value="1"/>
</dbReference>
<comment type="cofactor">
    <cofactor evidence="12">
        <name>FAD</name>
        <dbReference type="ChEBI" id="CHEBI:57692"/>
    </cofactor>
    <text evidence="12">Binds 1 FAD per subunit.</text>
</comment>
<keyword evidence="16" id="KW-1185">Reference proteome</keyword>
<keyword evidence="12" id="KW-0547">Nucleotide-binding</keyword>
<dbReference type="Gene3D" id="3.30.390.30">
    <property type="match status" value="1"/>
</dbReference>
<comment type="subcellular location">
    <subcellularLocation>
        <location evidence="2">Cytoplasm</location>
    </subcellularLocation>
</comment>
<keyword evidence="6" id="KW-0285">Flavoprotein</keyword>
<evidence type="ECO:0000256" key="8">
    <source>
        <dbReference type="ARBA" id="ARBA00022857"/>
    </source>
</evidence>
<dbReference type="InterPro" id="IPR036188">
    <property type="entry name" value="FAD/NAD-bd_sf"/>
</dbReference>
<dbReference type="PIRSF" id="PIRSF000350">
    <property type="entry name" value="Mercury_reductase_MerA"/>
    <property type="match status" value="1"/>
</dbReference>
<dbReference type="eggNOG" id="COG1249">
    <property type="taxonomic scope" value="Bacteria"/>
</dbReference>
<keyword evidence="9" id="KW-0560">Oxidoreductase</keyword>
<evidence type="ECO:0000256" key="4">
    <source>
        <dbReference type="ARBA" id="ARBA00012772"/>
    </source>
</evidence>
<evidence type="ECO:0000256" key="1">
    <source>
        <dbReference type="ARBA" id="ARBA00002842"/>
    </source>
</evidence>
<dbReference type="SUPFAM" id="SSF55424">
    <property type="entry name" value="FAD/NAD-linked reductases, dimerisation (C-terminal) domain"/>
    <property type="match status" value="1"/>
</dbReference>
<dbReference type="EMBL" id="MSTI01000030">
    <property type="protein sequence ID" value="OLV19463.1"/>
    <property type="molecule type" value="Genomic_DNA"/>
</dbReference>
<feature type="binding site" evidence="12">
    <location>
        <begin position="202"/>
        <end position="209"/>
    </location>
    <ligand>
        <name>NAD(+)</name>
        <dbReference type="ChEBI" id="CHEBI:57540"/>
    </ligand>
</feature>
<dbReference type="GO" id="GO:0004148">
    <property type="term" value="F:dihydrolipoyl dehydrogenase (NADH) activity"/>
    <property type="evidence" value="ECO:0007669"/>
    <property type="project" value="TreeGrafter"/>
</dbReference>
<evidence type="ECO:0000256" key="9">
    <source>
        <dbReference type="ARBA" id="ARBA00023002"/>
    </source>
</evidence>
<evidence type="ECO:0000256" key="12">
    <source>
        <dbReference type="PIRSR" id="PIRSR000350-3"/>
    </source>
</evidence>
<dbReference type="PRINTS" id="PR00411">
    <property type="entry name" value="PNDRDTASEI"/>
</dbReference>
<proteinExistence type="inferred from homology"/>
<name>A0A1U7P2R2_9DEIO</name>
<keyword evidence="7 12" id="KW-0274">FAD</keyword>
<sequence length="504" mass="54350">MTHEAVLPPDVAAAPADFTYDLLVIGSGPGGQRAAIQAAKLGKKVAVVERKAVVGGVCTNTGTIPSKTFREAIMHLSGYNERGLYGASYSVKDDIGVEDLLRRTTSVIGHELDVVRAQLHRNRVEVISAEASFIGPHTLRLRDVRGKNTGDSWRDVTARQIVIAVGTKAARDPGIPFDGKRILISDDILDLTELPRTVAVIGGGVIGCEYASMFAALGVRVTLIDKRPRLLDFIDHEITDILAYQLRQNRMTLRLGEAVHKVEKVQGARCEQVRIVLASGKEVTSDLVLYSIGRIGATARLNLEAAGLSADSRGRIDVNAHYQTAVPHIYAVGDVIGFPSLASVSMEQGRLAACHAYGVPTQSVPELFPYGIYTIPEISTVGKNEEELTQAGVPYEIGKAQYREIARGQIIGDEQGTLKLIFNMDTRELLGVHIIGTGASELIHIGQAVMAFGGTVDYFVNTVFNYPTLAECYKTAAFDGINRLGSAPTLEPKLEPVREVGVVV</sequence>
<dbReference type="GO" id="GO:0003957">
    <property type="term" value="F:NAD(P)+ transhydrogenase (Si-specific) activity"/>
    <property type="evidence" value="ECO:0007669"/>
    <property type="project" value="UniProtKB-EC"/>
</dbReference>
<dbReference type="AlphaFoldDB" id="A0A1U7P2R2"/>
<evidence type="ECO:0000256" key="7">
    <source>
        <dbReference type="ARBA" id="ARBA00022827"/>
    </source>
</evidence>
<gene>
    <name evidence="15" type="ORF">BOO71_0002662</name>
</gene>
<dbReference type="STRING" id="249408.BOO71_0002662"/>
<dbReference type="PANTHER" id="PTHR22912:SF93">
    <property type="entry name" value="SOLUBLE PYRIDINE NUCLEOTIDE TRANSHYDROGENASE"/>
    <property type="match status" value="1"/>
</dbReference>
<evidence type="ECO:0000259" key="14">
    <source>
        <dbReference type="Pfam" id="PF07992"/>
    </source>
</evidence>
<evidence type="ECO:0000256" key="2">
    <source>
        <dbReference type="ARBA" id="ARBA00004496"/>
    </source>
</evidence>
<dbReference type="Pfam" id="PF07992">
    <property type="entry name" value="Pyr_redox_2"/>
    <property type="match status" value="1"/>
</dbReference>
<feature type="domain" description="Pyridine nucleotide-disulphide oxidoreductase dimerisation" evidence="13">
    <location>
        <begin position="369"/>
        <end position="477"/>
    </location>
</feature>
<dbReference type="Gene3D" id="3.50.50.60">
    <property type="entry name" value="FAD/NAD(P)-binding domain"/>
    <property type="match status" value="2"/>
</dbReference>
<dbReference type="InterPro" id="IPR050151">
    <property type="entry name" value="Class-I_Pyr_Nuc-Dis_Oxidored"/>
</dbReference>
<dbReference type="InterPro" id="IPR023753">
    <property type="entry name" value="FAD/NAD-binding_dom"/>
</dbReference>
<protein>
    <recommendedName>
        <fullName evidence="4">NAD(P)(+) transhydrogenase (Si-specific)</fullName>
        <ecNumber evidence="4">1.6.1.1</ecNumber>
    </recommendedName>
    <alternativeName>
        <fullName evidence="11">NAD(P)(+) transhydrogenase [B-specific]</fullName>
    </alternativeName>
</protein>
<evidence type="ECO:0000256" key="11">
    <source>
        <dbReference type="ARBA" id="ARBA00031183"/>
    </source>
</evidence>
<dbReference type="Proteomes" id="UP000186607">
    <property type="component" value="Unassembled WGS sequence"/>
</dbReference>
<dbReference type="Pfam" id="PF02852">
    <property type="entry name" value="Pyr_redox_dim"/>
    <property type="match status" value="1"/>
</dbReference>
<reference evidence="15 16" key="1">
    <citation type="submission" date="2017-01" db="EMBL/GenBank/DDBJ databases">
        <title>Genome Analysis of Deinococcus marmoris KOPRI26562.</title>
        <authorList>
            <person name="Kim J.H."/>
            <person name="Oh H.-M."/>
        </authorList>
    </citation>
    <scope>NUCLEOTIDE SEQUENCE [LARGE SCALE GENOMIC DNA]</scope>
    <source>
        <strain evidence="15 16">KOPRI26562</strain>
    </source>
</reference>
<dbReference type="NCBIfam" id="NF003585">
    <property type="entry name" value="PRK05249.1"/>
    <property type="match status" value="1"/>
</dbReference>
<dbReference type="FunFam" id="3.30.390.30:FF:000001">
    <property type="entry name" value="Dihydrolipoyl dehydrogenase"/>
    <property type="match status" value="1"/>
</dbReference>
<dbReference type="InterPro" id="IPR016156">
    <property type="entry name" value="FAD/NAD-linked_Rdtase_dimer_sf"/>
</dbReference>
<comment type="similarity">
    <text evidence="3">Belongs to the class-I pyridine nucleotide-disulfide oxidoreductase family.</text>
</comment>
<keyword evidence="5" id="KW-0963">Cytoplasm</keyword>
<feature type="binding site" evidence="12">
    <location>
        <position position="293"/>
    </location>
    <ligand>
        <name>NAD(+)</name>
        <dbReference type="ChEBI" id="CHEBI:57540"/>
    </ligand>
</feature>
<dbReference type="InterPro" id="IPR004099">
    <property type="entry name" value="Pyr_nucl-diS_OxRdtase_dimer"/>
</dbReference>
<keyword evidence="8" id="KW-0521">NADP</keyword>
<keyword evidence="10 12" id="KW-0520">NAD</keyword>
<dbReference type="OrthoDB" id="9800167at2"/>